<dbReference type="EMBL" id="UGXG01000002">
    <property type="protein sequence ID" value="SUG48781.1"/>
    <property type="molecule type" value="Genomic_DNA"/>
</dbReference>
<evidence type="ECO:0000313" key="1">
    <source>
        <dbReference type="EMBL" id="SUG48781.1"/>
    </source>
</evidence>
<gene>
    <name evidence="1" type="ORF">NCTC8297_04092</name>
</gene>
<reference evidence="1 2" key="1">
    <citation type="submission" date="2018-06" db="EMBL/GenBank/DDBJ databases">
        <authorList>
            <consortium name="Pathogen Informatics"/>
            <person name="Doyle S."/>
        </authorList>
    </citation>
    <scope>NUCLEOTIDE SEQUENCE [LARGE SCALE GENOMIC DNA]</scope>
    <source>
        <strain evidence="1 2">NCTC8297</strain>
    </source>
</reference>
<accession>A0A379TEA0</accession>
<organism evidence="1 2">
    <name type="scientific">Salmonella enterica subsp. arizonae</name>
    <dbReference type="NCBI Taxonomy" id="59203"/>
    <lineage>
        <taxon>Bacteria</taxon>
        <taxon>Pseudomonadati</taxon>
        <taxon>Pseudomonadota</taxon>
        <taxon>Gammaproteobacteria</taxon>
        <taxon>Enterobacterales</taxon>
        <taxon>Enterobacteriaceae</taxon>
        <taxon>Salmonella</taxon>
    </lineage>
</organism>
<proteinExistence type="predicted"/>
<sequence length="48" mass="5292">MTRNFRLLLLGGLLGLSMTATSKELTSLLAPMMSGISIFSIQMRCQQM</sequence>
<dbReference type="AlphaFoldDB" id="A0A379TEA0"/>
<dbReference type="Proteomes" id="UP000254741">
    <property type="component" value="Unassembled WGS sequence"/>
</dbReference>
<name>A0A379TEA0_SALER</name>
<protein>
    <submittedName>
        <fullName evidence="1">Uncharacterized protein</fullName>
    </submittedName>
</protein>
<evidence type="ECO:0000313" key="2">
    <source>
        <dbReference type="Proteomes" id="UP000254741"/>
    </source>
</evidence>